<dbReference type="AlphaFoldDB" id="A0A0G0H4X5"/>
<comment type="subcellular location">
    <subcellularLocation>
        <location evidence="1">Cytoplasm</location>
    </subcellularLocation>
</comment>
<dbReference type="GO" id="GO:0002949">
    <property type="term" value="P:tRNA threonylcarbamoyladenosine modification"/>
    <property type="evidence" value="ECO:0007669"/>
    <property type="project" value="InterPro"/>
</dbReference>
<dbReference type="GO" id="GO:0005524">
    <property type="term" value="F:ATP binding"/>
    <property type="evidence" value="ECO:0007669"/>
    <property type="project" value="UniProtKB-KW"/>
</dbReference>
<comment type="caution">
    <text evidence="13">The sequence shown here is derived from an EMBL/GenBank/DDBJ whole genome shotgun (WGS) entry which is preliminary data.</text>
</comment>
<dbReference type="InterPro" id="IPR017945">
    <property type="entry name" value="DHBP_synth_RibB-like_a/b_dom"/>
</dbReference>
<dbReference type="GO" id="GO:0006450">
    <property type="term" value="P:regulation of translational fidelity"/>
    <property type="evidence" value="ECO:0007669"/>
    <property type="project" value="TreeGrafter"/>
</dbReference>
<evidence type="ECO:0000313" key="14">
    <source>
        <dbReference type="Proteomes" id="UP000034591"/>
    </source>
</evidence>
<name>A0A0G0H4X5_9BACT</name>
<evidence type="ECO:0000256" key="2">
    <source>
        <dbReference type="ARBA" id="ARBA00007663"/>
    </source>
</evidence>
<evidence type="ECO:0000259" key="12">
    <source>
        <dbReference type="PROSITE" id="PS51163"/>
    </source>
</evidence>
<dbReference type="InterPro" id="IPR050156">
    <property type="entry name" value="TC-AMP_synthase_SUA5"/>
</dbReference>
<evidence type="ECO:0000313" key="13">
    <source>
        <dbReference type="EMBL" id="KKQ37187.1"/>
    </source>
</evidence>
<dbReference type="GO" id="GO:0003725">
    <property type="term" value="F:double-stranded RNA binding"/>
    <property type="evidence" value="ECO:0007669"/>
    <property type="project" value="InterPro"/>
</dbReference>
<dbReference type="SUPFAM" id="SSF52540">
    <property type="entry name" value="P-loop containing nucleoside triphosphate hydrolases"/>
    <property type="match status" value="1"/>
</dbReference>
<dbReference type="EC" id="2.7.7.87" evidence="3"/>
<evidence type="ECO:0000256" key="11">
    <source>
        <dbReference type="ARBA" id="ARBA00048366"/>
    </source>
</evidence>
<dbReference type="NCBIfam" id="TIGR00057">
    <property type="entry name" value="L-threonylcarbamoyladenylate synthase"/>
    <property type="match status" value="1"/>
</dbReference>
<dbReference type="Pfam" id="PF02367">
    <property type="entry name" value="TsaE"/>
    <property type="match status" value="1"/>
</dbReference>
<evidence type="ECO:0000256" key="7">
    <source>
        <dbReference type="ARBA" id="ARBA00022695"/>
    </source>
</evidence>
<keyword evidence="4" id="KW-0963">Cytoplasm</keyword>
<reference evidence="13 14" key="1">
    <citation type="journal article" date="2015" name="Nature">
        <title>rRNA introns, odd ribosomes, and small enigmatic genomes across a large radiation of phyla.</title>
        <authorList>
            <person name="Brown C.T."/>
            <person name="Hug L.A."/>
            <person name="Thomas B.C."/>
            <person name="Sharon I."/>
            <person name="Castelle C.J."/>
            <person name="Singh A."/>
            <person name="Wilkins M.J."/>
            <person name="Williams K.H."/>
            <person name="Banfield J.F."/>
        </authorList>
    </citation>
    <scope>NUCLEOTIDE SEQUENCE [LARGE SCALE GENOMIC DNA]</scope>
</reference>
<accession>A0A0G0H4X5</accession>
<dbReference type="PANTHER" id="PTHR17490">
    <property type="entry name" value="SUA5"/>
    <property type="match status" value="1"/>
</dbReference>
<evidence type="ECO:0000256" key="4">
    <source>
        <dbReference type="ARBA" id="ARBA00022490"/>
    </source>
</evidence>
<protein>
    <recommendedName>
        <fullName evidence="10">L-threonylcarbamoyladenylate synthase</fullName>
        <ecNumber evidence="3">2.7.7.87</ecNumber>
    </recommendedName>
    <alternativeName>
        <fullName evidence="10">L-threonylcarbamoyladenylate synthase</fullName>
    </alternativeName>
</protein>
<keyword evidence="8" id="KW-0547">Nucleotide-binding</keyword>
<keyword evidence="6" id="KW-0819">tRNA processing</keyword>
<evidence type="ECO:0000256" key="9">
    <source>
        <dbReference type="ARBA" id="ARBA00022840"/>
    </source>
</evidence>
<comment type="catalytic activity">
    <reaction evidence="11">
        <text>L-threonine + hydrogencarbonate + ATP = L-threonylcarbamoyladenylate + diphosphate + H2O</text>
        <dbReference type="Rhea" id="RHEA:36407"/>
        <dbReference type="ChEBI" id="CHEBI:15377"/>
        <dbReference type="ChEBI" id="CHEBI:17544"/>
        <dbReference type="ChEBI" id="CHEBI:30616"/>
        <dbReference type="ChEBI" id="CHEBI:33019"/>
        <dbReference type="ChEBI" id="CHEBI:57926"/>
        <dbReference type="ChEBI" id="CHEBI:73682"/>
        <dbReference type="EC" id="2.7.7.87"/>
    </reaction>
</comment>
<feature type="domain" description="YrdC-like" evidence="12">
    <location>
        <begin position="8"/>
        <end position="197"/>
    </location>
</feature>
<dbReference type="Gene3D" id="3.40.50.300">
    <property type="entry name" value="P-loop containing nucleotide triphosphate hydrolases"/>
    <property type="match status" value="1"/>
</dbReference>
<dbReference type="Gene3D" id="3.90.870.10">
    <property type="entry name" value="DHBP synthase"/>
    <property type="match status" value="1"/>
</dbReference>
<dbReference type="GO" id="GO:0005737">
    <property type="term" value="C:cytoplasm"/>
    <property type="evidence" value="ECO:0007669"/>
    <property type="project" value="UniProtKB-SubCell"/>
</dbReference>
<dbReference type="EMBL" id="LBTI01000025">
    <property type="protein sequence ID" value="KKQ37187.1"/>
    <property type="molecule type" value="Genomic_DNA"/>
</dbReference>
<keyword evidence="7" id="KW-0548">Nucleotidyltransferase</keyword>
<dbReference type="NCBIfam" id="TIGR00150">
    <property type="entry name" value="T6A_YjeE"/>
    <property type="match status" value="1"/>
</dbReference>
<proteinExistence type="inferred from homology"/>
<evidence type="ECO:0000256" key="5">
    <source>
        <dbReference type="ARBA" id="ARBA00022679"/>
    </source>
</evidence>
<organism evidence="13 14">
    <name type="scientific">Candidatus Woesebacteria bacterium GW2011_GWA1_37_7</name>
    <dbReference type="NCBI Taxonomy" id="1618545"/>
    <lineage>
        <taxon>Bacteria</taxon>
        <taxon>Candidatus Woeseibacteriota</taxon>
    </lineage>
</organism>
<dbReference type="PROSITE" id="PS51163">
    <property type="entry name" value="YRDC"/>
    <property type="match status" value="1"/>
</dbReference>
<evidence type="ECO:0000256" key="3">
    <source>
        <dbReference type="ARBA" id="ARBA00012584"/>
    </source>
</evidence>
<evidence type="ECO:0000256" key="8">
    <source>
        <dbReference type="ARBA" id="ARBA00022741"/>
    </source>
</evidence>
<gene>
    <name evidence="13" type="ORF">US53_C0025G0003</name>
</gene>
<keyword evidence="9" id="KW-0067">ATP-binding</keyword>
<evidence type="ECO:0000256" key="6">
    <source>
        <dbReference type="ARBA" id="ARBA00022694"/>
    </source>
</evidence>
<evidence type="ECO:0000256" key="10">
    <source>
        <dbReference type="ARBA" id="ARBA00029774"/>
    </source>
</evidence>
<dbReference type="Pfam" id="PF01300">
    <property type="entry name" value="Sua5_yciO_yrdC"/>
    <property type="match status" value="1"/>
</dbReference>
<dbReference type="GO" id="GO:0061710">
    <property type="term" value="F:L-threonylcarbamoyladenylate synthase"/>
    <property type="evidence" value="ECO:0007669"/>
    <property type="project" value="UniProtKB-EC"/>
</dbReference>
<comment type="similarity">
    <text evidence="2">Belongs to the SUA5 family.</text>
</comment>
<keyword evidence="5" id="KW-0808">Transferase</keyword>
<dbReference type="GO" id="GO:0000049">
    <property type="term" value="F:tRNA binding"/>
    <property type="evidence" value="ECO:0007669"/>
    <property type="project" value="TreeGrafter"/>
</dbReference>
<sequence length="356" mass="40287">MIIKNINAVKIDEIVEVLSSGGLTILPTETVYGAMVLATNTKAVNKLTKYKKRPFGKPYSIAVNNPKMAEQYVVLNNTAKNLYKTYLPGPVTIISKGRHKVAIGVESETGTLGIRIPDYPFVINIIEKLGKPVTATSANASYQKRPYKIEDILENLSNKQKMLIDLFVDAGELPHNEPSTVIDTTLDDLVILRQGDIKLKRKNEILSRSEENTKNLAKELWQKYEHYREKRAIIFALEGPMGAGKTQFTKGLALAMGIKEEVVSPTYDLELSYKSRVSNYQLIHIDAWRMEEPSELKELGFTKRITDKSVVAIEWADRVSDEIRKYNDEAIIIWVKIKYPPTEGENERLISWGVTK</sequence>
<dbReference type="Proteomes" id="UP000034591">
    <property type="component" value="Unassembled WGS sequence"/>
</dbReference>
<dbReference type="STRING" id="1618545.US53_C0025G0003"/>
<dbReference type="InterPro" id="IPR003442">
    <property type="entry name" value="T6A_TsaE"/>
</dbReference>
<dbReference type="InterPro" id="IPR027417">
    <property type="entry name" value="P-loop_NTPase"/>
</dbReference>
<dbReference type="InterPro" id="IPR006070">
    <property type="entry name" value="Sua5-like_dom"/>
</dbReference>
<dbReference type="SUPFAM" id="SSF55821">
    <property type="entry name" value="YrdC/RibB"/>
    <property type="match status" value="1"/>
</dbReference>
<dbReference type="PANTHER" id="PTHR17490:SF16">
    <property type="entry name" value="THREONYLCARBAMOYL-AMP SYNTHASE"/>
    <property type="match status" value="1"/>
</dbReference>
<evidence type="ECO:0000256" key="1">
    <source>
        <dbReference type="ARBA" id="ARBA00004496"/>
    </source>
</evidence>